<comment type="caution">
    <text evidence="8">The sequence shown here is derived from an EMBL/GenBank/DDBJ whole genome shotgun (WGS) entry which is preliminary data.</text>
</comment>
<keyword evidence="5" id="KW-0482">Metalloprotease</keyword>
<dbReference type="Gene3D" id="3.30.830.10">
    <property type="entry name" value="Metalloenzyme, LuxS/M16 peptidase-like"/>
    <property type="match status" value="4"/>
</dbReference>
<evidence type="ECO:0000313" key="9">
    <source>
        <dbReference type="Proteomes" id="UP000570514"/>
    </source>
</evidence>
<evidence type="ECO:0000256" key="3">
    <source>
        <dbReference type="ARBA" id="ARBA00022801"/>
    </source>
</evidence>
<dbReference type="InterPro" id="IPR050626">
    <property type="entry name" value="Peptidase_M16"/>
</dbReference>
<dbReference type="InterPro" id="IPR011249">
    <property type="entry name" value="Metalloenz_LuxS/M16"/>
</dbReference>
<dbReference type="AlphaFoldDB" id="A0A846MZH5"/>
<keyword evidence="3 8" id="KW-0378">Hydrolase</keyword>
<keyword evidence="9" id="KW-1185">Reference proteome</keyword>
<evidence type="ECO:0000256" key="1">
    <source>
        <dbReference type="ARBA" id="ARBA00007261"/>
    </source>
</evidence>
<feature type="domain" description="Peptidase M16 C-terminal" evidence="7">
    <location>
        <begin position="632"/>
        <end position="812"/>
    </location>
</feature>
<dbReference type="Proteomes" id="UP000570514">
    <property type="component" value="Unassembled WGS sequence"/>
</dbReference>
<dbReference type="PANTHER" id="PTHR43690:SF17">
    <property type="entry name" value="PROTEIN YHJJ"/>
    <property type="match status" value="1"/>
</dbReference>
<dbReference type="EC" id="3.4.24.-" evidence="8"/>
<name>A0A846MZH5_9PROT</name>
<evidence type="ECO:0000259" key="6">
    <source>
        <dbReference type="Pfam" id="PF00675"/>
    </source>
</evidence>
<dbReference type="InterPro" id="IPR011765">
    <property type="entry name" value="Pept_M16_N"/>
</dbReference>
<comment type="similarity">
    <text evidence="1">Belongs to the peptidase M16 family.</text>
</comment>
<dbReference type="PANTHER" id="PTHR43690">
    <property type="entry name" value="NARDILYSIN"/>
    <property type="match status" value="1"/>
</dbReference>
<dbReference type="GO" id="GO:0008237">
    <property type="term" value="F:metallopeptidase activity"/>
    <property type="evidence" value="ECO:0007669"/>
    <property type="project" value="UniProtKB-KW"/>
</dbReference>
<sequence length="906" mass="98232">MSGSFDQAKARAWRLDAAALLPMLHMAWHREVLANGLTVIVHSDPLVPMVYVDLTYRVGAMDEPRGKTGLSHLFEHLMFTGTDRFPENYSTRMQEAGAVMVNAMTSHNLTRYYQTAPAAMLDFILQAEADRMENFVPSLTHEKLEQQRAIVLEEKSETEGKPYGKINIWMAEGLLPAGHPRHHPIIGYADDVKGVTLEVAREWGAKHYTPANAVLVISGGVDVDAAIASVKRFFGPIEPGRASEQVVARSGPWQPASALRAQAAIEVPGRLYACWSTPSVCTEGRDNVALELAARLLADKAGPLHKYFVEERGVAAGAGAVLWPGRGCGNFIVDLTLKAPGTESLSEDVSRVITQWLENPIPDGQFQAIRTACLAQSVAALESFERKARLLQDGEVFHGDAGWFLQEGRILAELTEEDVRSLAKRWLRPEFFSLFVDAAPKLSADGAHTDDKVVSFSLDNIAARPPQWQEAVLACGARIRLVRRPGDASFHLRAIGKGGIAAEPRGKEGIATLAASALQFGAGPDDGKALAARLSGSGLNARLSAAVSAQQMDISGTRPALHAAIALLADVIQEPHFYGEDFERQRSAMAGMAETRAQLARQKAMRAQFAALLGNAHRLASAWPTSPELARSVSTQDVLSFHESAFDPSHTVFFLAADIELDSIVGMLNAAFSAPRHPVSGVAASEEVGLRRQGGIYLFDAPGSTSVEIAARWLMRPRNADVEAAALAFMEAFCGSFTSRANQRIREELRWSYGVTGQMFQLFPRDHLRLCTLDTTVAVPQAAASIGEIETMLSGFRQDLPPTQGEIDRFRRSERQRLARMSETPIRAIEAMEDMYYRGVASGDLSSYVEALEALDTGRIMALSDAIMPAGGELVWTVIGDAAIVGPQLADAGYAVGDTAKLWGDA</sequence>
<dbReference type="GO" id="GO:0046872">
    <property type="term" value="F:metal ion binding"/>
    <property type="evidence" value="ECO:0007669"/>
    <property type="project" value="InterPro"/>
</dbReference>
<dbReference type="Pfam" id="PF00675">
    <property type="entry name" value="Peptidase_M16"/>
    <property type="match status" value="1"/>
</dbReference>
<gene>
    <name evidence="8" type="ORF">FHS83_001819</name>
</gene>
<proteinExistence type="inferred from homology"/>
<dbReference type="SUPFAM" id="SSF63411">
    <property type="entry name" value="LuxS/MPP-like metallohydrolase"/>
    <property type="match status" value="4"/>
</dbReference>
<dbReference type="RefSeq" id="WP_167082674.1">
    <property type="nucleotide sequence ID" value="NZ_BAAADC010000001.1"/>
</dbReference>
<feature type="domain" description="Peptidase M16 N-terminal" evidence="6">
    <location>
        <begin position="39"/>
        <end position="162"/>
    </location>
</feature>
<keyword evidence="4" id="KW-0862">Zinc</keyword>
<feature type="domain" description="Peptidase M16 C-terminal" evidence="7">
    <location>
        <begin position="195"/>
        <end position="371"/>
    </location>
</feature>
<evidence type="ECO:0000256" key="5">
    <source>
        <dbReference type="ARBA" id="ARBA00023049"/>
    </source>
</evidence>
<keyword evidence="2 8" id="KW-0645">Protease</keyword>
<evidence type="ECO:0000313" key="8">
    <source>
        <dbReference type="EMBL" id="NIK88501.1"/>
    </source>
</evidence>
<dbReference type="InterPro" id="IPR007863">
    <property type="entry name" value="Peptidase_M16_C"/>
</dbReference>
<dbReference type="EMBL" id="JAASRM010000001">
    <property type="protein sequence ID" value="NIK88501.1"/>
    <property type="molecule type" value="Genomic_DNA"/>
</dbReference>
<dbReference type="GO" id="GO:0006508">
    <property type="term" value="P:proteolysis"/>
    <property type="evidence" value="ECO:0007669"/>
    <property type="project" value="UniProtKB-KW"/>
</dbReference>
<evidence type="ECO:0000256" key="4">
    <source>
        <dbReference type="ARBA" id="ARBA00022833"/>
    </source>
</evidence>
<dbReference type="Pfam" id="PF05193">
    <property type="entry name" value="Peptidase_M16_C"/>
    <property type="match status" value="2"/>
</dbReference>
<accession>A0A846MZH5</accession>
<protein>
    <submittedName>
        <fullName evidence="8">Zinc protease</fullName>
        <ecNumber evidence="8">3.4.24.-</ecNumber>
    </submittedName>
</protein>
<evidence type="ECO:0000256" key="2">
    <source>
        <dbReference type="ARBA" id="ARBA00022670"/>
    </source>
</evidence>
<organism evidence="8 9">
    <name type="scientific">Rhizomicrobium palustre</name>
    <dbReference type="NCBI Taxonomy" id="189966"/>
    <lineage>
        <taxon>Bacteria</taxon>
        <taxon>Pseudomonadati</taxon>
        <taxon>Pseudomonadota</taxon>
        <taxon>Alphaproteobacteria</taxon>
        <taxon>Micropepsales</taxon>
        <taxon>Micropepsaceae</taxon>
        <taxon>Rhizomicrobium</taxon>
    </lineage>
</organism>
<reference evidence="8 9" key="1">
    <citation type="submission" date="2020-03" db="EMBL/GenBank/DDBJ databases">
        <title>Genomic Encyclopedia of Type Strains, Phase IV (KMG-IV): sequencing the most valuable type-strain genomes for metagenomic binning, comparative biology and taxonomic classification.</title>
        <authorList>
            <person name="Goeker M."/>
        </authorList>
    </citation>
    <scope>NUCLEOTIDE SEQUENCE [LARGE SCALE GENOMIC DNA]</scope>
    <source>
        <strain evidence="8 9">DSM 19867</strain>
    </source>
</reference>
<evidence type="ECO:0000259" key="7">
    <source>
        <dbReference type="Pfam" id="PF05193"/>
    </source>
</evidence>